<feature type="domain" description="HTH araC/xylS-type" evidence="4">
    <location>
        <begin position="192"/>
        <end position="290"/>
    </location>
</feature>
<dbReference type="InterPro" id="IPR009057">
    <property type="entry name" value="Homeodomain-like_sf"/>
</dbReference>
<dbReference type="Pfam" id="PF06719">
    <property type="entry name" value="AraC_N"/>
    <property type="match status" value="1"/>
</dbReference>
<accession>A0ABW4S0L1</accession>
<organism evidence="5 6">
    <name type="scientific">Halodurantibacterium flavum</name>
    <dbReference type="NCBI Taxonomy" id="1382802"/>
    <lineage>
        <taxon>Bacteria</taxon>
        <taxon>Pseudomonadati</taxon>
        <taxon>Pseudomonadota</taxon>
        <taxon>Alphaproteobacteria</taxon>
        <taxon>Rhodobacterales</taxon>
        <taxon>Paracoccaceae</taxon>
        <taxon>Halodurantibacterium</taxon>
    </lineage>
</organism>
<dbReference type="SMART" id="SM00342">
    <property type="entry name" value="HTH_ARAC"/>
    <property type="match status" value="1"/>
</dbReference>
<dbReference type="Gene3D" id="1.10.10.60">
    <property type="entry name" value="Homeodomain-like"/>
    <property type="match status" value="2"/>
</dbReference>
<dbReference type="InterPro" id="IPR018060">
    <property type="entry name" value="HTH_AraC"/>
</dbReference>
<evidence type="ECO:0000256" key="1">
    <source>
        <dbReference type="ARBA" id="ARBA00023015"/>
    </source>
</evidence>
<proteinExistence type="predicted"/>
<reference evidence="6" key="1">
    <citation type="journal article" date="2019" name="Int. J. Syst. Evol. Microbiol.">
        <title>The Global Catalogue of Microorganisms (GCM) 10K type strain sequencing project: providing services to taxonomists for standard genome sequencing and annotation.</title>
        <authorList>
            <consortium name="The Broad Institute Genomics Platform"/>
            <consortium name="The Broad Institute Genome Sequencing Center for Infectious Disease"/>
            <person name="Wu L."/>
            <person name="Ma J."/>
        </authorList>
    </citation>
    <scope>NUCLEOTIDE SEQUENCE [LARGE SCALE GENOMIC DNA]</scope>
    <source>
        <strain evidence="6">CGMCC 4.7242</strain>
    </source>
</reference>
<dbReference type="EMBL" id="JBHUGH010000002">
    <property type="protein sequence ID" value="MFD1911115.1"/>
    <property type="molecule type" value="Genomic_DNA"/>
</dbReference>
<dbReference type="InterPro" id="IPR009594">
    <property type="entry name" value="Tscrpt_reg_HTH_AraC_N"/>
</dbReference>
<dbReference type="RefSeq" id="WP_390259252.1">
    <property type="nucleotide sequence ID" value="NZ_JBHUGH010000002.1"/>
</dbReference>
<dbReference type="SUPFAM" id="SSF46689">
    <property type="entry name" value="Homeodomain-like"/>
    <property type="match status" value="2"/>
</dbReference>
<keyword evidence="3" id="KW-0804">Transcription</keyword>
<keyword evidence="1" id="KW-0805">Transcription regulation</keyword>
<dbReference type="PANTHER" id="PTHR43436:SF1">
    <property type="entry name" value="TRANSCRIPTIONAL REGULATORY PROTEIN"/>
    <property type="match status" value="1"/>
</dbReference>
<evidence type="ECO:0000313" key="5">
    <source>
        <dbReference type="EMBL" id="MFD1911115.1"/>
    </source>
</evidence>
<evidence type="ECO:0000259" key="4">
    <source>
        <dbReference type="PROSITE" id="PS01124"/>
    </source>
</evidence>
<dbReference type="Proteomes" id="UP001597353">
    <property type="component" value="Unassembled WGS sequence"/>
</dbReference>
<dbReference type="PROSITE" id="PS00041">
    <property type="entry name" value="HTH_ARAC_FAMILY_1"/>
    <property type="match status" value="1"/>
</dbReference>
<name>A0ABW4S0L1_9RHOB</name>
<keyword evidence="2" id="KW-0238">DNA-binding</keyword>
<dbReference type="PANTHER" id="PTHR43436">
    <property type="entry name" value="ARAC-FAMILY TRANSCRIPTIONAL REGULATOR"/>
    <property type="match status" value="1"/>
</dbReference>
<evidence type="ECO:0000313" key="6">
    <source>
        <dbReference type="Proteomes" id="UP001597353"/>
    </source>
</evidence>
<evidence type="ECO:0000256" key="2">
    <source>
        <dbReference type="ARBA" id="ARBA00023125"/>
    </source>
</evidence>
<comment type="caution">
    <text evidence="5">The sequence shown here is derived from an EMBL/GenBank/DDBJ whole genome shotgun (WGS) entry which is preliminary data.</text>
</comment>
<keyword evidence="6" id="KW-1185">Reference proteome</keyword>
<protein>
    <submittedName>
        <fullName evidence="5">AraC family transcriptional regulator N-terminal domain-containing protein</fullName>
    </submittedName>
</protein>
<gene>
    <name evidence="5" type="ORF">ACFSGJ_02680</name>
</gene>
<evidence type="ECO:0000256" key="3">
    <source>
        <dbReference type="ARBA" id="ARBA00023163"/>
    </source>
</evidence>
<dbReference type="Pfam" id="PF12833">
    <property type="entry name" value="HTH_18"/>
    <property type="match status" value="1"/>
</dbReference>
<sequence length="300" mass="33436">MKTDLAEAFASYVSAHGGPDALSRTPVENLFLMCSTKERLPFRKMYKPSICIVAQGAKRIEVAQTVLDYPAGTALAISVELPGYGGVTQASPEKPFLGMTIEFDMDLIKSVLDTLGRPPSVEVNGSGLFVEHLNDAQQDCVARLIRLFATPEAVPVLYPSIMREFYYWLLVGPNGGEVAKMVRAESHTQRIADAIFHLRRDFRRTVRIEELADVACMSPSSFHHHFKTLTSMTPLQYQKQLRLIEARRLMVMEAANVTKAAFDVGYESPSQFSREYSRLFGCPPKQDAMTLRPLSAQLGL</sequence>
<dbReference type="PROSITE" id="PS01124">
    <property type="entry name" value="HTH_ARAC_FAMILY_2"/>
    <property type="match status" value="1"/>
</dbReference>
<dbReference type="InterPro" id="IPR018062">
    <property type="entry name" value="HTH_AraC-typ_CS"/>
</dbReference>